<dbReference type="Proteomes" id="UP000324222">
    <property type="component" value="Unassembled WGS sequence"/>
</dbReference>
<dbReference type="AlphaFoldDB" id="A0A5B7CS18"/>
<protein>
    <recommendedName>
        <fullName evidence="4">Secreted protein</fullName>
    </recommendedName>
</protein>
<evidence type="ECO:0008006" key="4">
    <source>
        <dbReference type="Google" id="ProtNLM"/>
    </source>
</evidence>
<evidence type="ECO:0000313" key="2">
    <source>
        <dbReference type="EMBL" id="MPC12015.1"/>
    </source>
</evidence>
<sequence>MHIYILLLYLVVVKFKCDLVTHYNSQAGEASTLGYESTGPSSNLRLLGYLVNGHLGESVKGKLWRRGCHSVLGQQISSTTGAKANETEMSVETTQSNSVCPKLYLNV</sequence>
<evidence type="ECO:0000256" key="1">
    <source>
        <dbReference type="SAM" id="SignalP"/>
    </source>
</evidence>
<feature type="signal peptide" evidence="1">
    <location>
        <begin position="1"/>
        <end position="17"/>
    </location>
</feature>
<proteinExistence type="predicted"/>
<reference evidence="2 3" key="1">
    <citation type="submission" date="2019-05" db="EMBL/GenBank/DDBJ databases">
        <title>Another draft genome of Portunus trituberculatus and its Hox gene families provides insights of decapod evolution.</title>
        <authorList>
            <person name="Jeong J.-H."/>
            <person name="Song I."/>
            <person name="Kim S."/>
            <person name="Choi T."/>
            <person name="Kim D."/>
            <person name="Ryu S."/>
            <person name="Kim W."/>
        </authorList>
    </citation>
    <scope>NUCLEOTIDE SEQUENCE [LARGE SCALE GENOMIC DNA]</scope>
    <source>
        <tissue evidence="2">Muscle</tissue>
    </source>
</reference>
<keyword evidence="1" id="KW-0732">Signal</keyword>
<evidence type="ECO:0000313" key="3">
    <source>
        <dbReference type="Proteomes" id="UP000324222"/>
    </source>
</evidence>
<comment type="caution">
    <text evidence="2">The sequence shown here is derived from an EMBL/GenBank/DDBJ whole genome shotgun (WGS) entry which is preliminary data.</text>
</comment>
<accession>A0A5B7CS18</accession>
<organism evidence="2 3">
    <name type="scientific">Portunus trituberculatus</name>
    <name type="common">Swimming crab</name>
    <name type="synonym">Neptunus trituberculatus</name>
    <dbReference type="NCBI Taxonomy" id="210409"/>
    <lineage>
        <taxon>Eukaryota</taxon>
        <taxon>Metazoa</taxon>
        <taxon>Ecdysozoa</taxon>
        <taxon>Arthropoda</taxon>
        <taxon>Crustacea</taxon>
        <taxon>Multicrustacea</taxon>
        <taxon>Malacostraca</taxon>
        <taxon>Eumalacostraca</taxon>
        <taxon>Eucarida</taxon>
        <taxon>Decapoda</taxon>
        <taxon>Pleocyemata</taxon>
        <taxon>Brachyura</taxon>
        <taxon>Eubrachyura</taxon>
        <taxon>Portunoidea</taxon>
        <taxon>Portunidae</taxon>
        <taxon>Portuninae</taxon>
        <taxon>Portunus</taxon>
    </lineage>
</organism>
<feature type="chain" id="PRO_5022690830" description="Secreted protein" evidence="1">
    <location>
        <begin position="18"/>
        <end position="107"/>
    </location>
</feature>
<gene>
    <name evidence="2" type="ORF">E2C01_004692</name>
</gene>
<dbReference type="EMBL" id="VSRR010000193">
    <property type="protein sequence ID" value="MPC12015.1"/>
    <property type="molecule type" value="Genomic_DNA"/>
</dbReference>
<keyword evidence="3" id="KW-1185">Reference proteome</keyword>
<name>A0A5B7CS18_PORTR</name>